<evidence type="ECO:0000313" key="12">
    <source>
        <dbReference type="EMBL" id="WVW80213.1"/>
    </source>
</evidence>
<dbReference type="InterPro" id="IPR001025">
    <property type="entry name" value="BAH_dom"/>
</dbReference>
<gene>
    <name evidence="11" type="ORF">I302_00877</name>
    <name evidence="12" type="ORF">I302_102190</name>
</gene>
<dbReference type="GeneID" id="30205276"/>
<dbReference type="GO" id="GO:0003886">
    <property type="term" value="F:DNA (cytosine-5-)-methyltransferase activity"/>
    <property type="evidence" value="ECO:0000314"/>
    <property type="project" value="UniProtKB"/>
</dbReference>
<reference evidence="12" key="4">
    <citation type="submission" date="2024-02" db="EMBL/GenBank/DDBJ databases">
        <title>Comparative genomics of Cryptococcus and Kwoniella reveals pathogenesis evolution and contrasting modes of karyotype evolution via chromosome fusion or intercentromeric recombination.</title>
        <authorList>
            <person name="Coelho M.A."/>
            <person name="David-Palma M."/>
            <person name="Shea T."/>
            <person name="Bowers K."/>
            <person name="McGinley-Smith S."/>
            <person name="Mohammad A.W."/>
            <person name="Gnirke A."/>
            <person name="Yurkov A.M."/>
            <person name="Nowrousian M."/>
            <person name="Sun S."/>
            <person name="Cuomo C.A."/>
            <person name="Heitman J."/>
        </authorList>
    </citation>
    <scope>NUCLEOTIDE SEQUENCE</scope>
    <source>
        <strain evidence="12">CBS 10118</strain>
    </source>
</reference>
<protein>
    <recommendedName>
        <fullName evidence="2">DNA (cytosine-5-)-methyltransferase</fullName>
        <ecNumber evidence="2">2.1.1.37</ecNumber>
    </recommendedName>
</protein>
<evidence type="ECO:0000256" key="2">
    <source>
        <dbReference type="ARBA" id="ARBA00011975"/>
    </source>
</evidence>
<evidence type="ECO:0000256" key="3">
    <source>
        <dbReference type="ARBA" id="ARBA00022603"/>
    </source>
</evidence>
<evidence type="ECO:0000256" key="8">
    <source>
        <dbReference type="PROSITE-ProRule" id="PRU01016"/>
    </source>
</evidence>
<evidence type="ECO:0000256" key="9">
    <source>
        <dbReference type="SAM" id="MobiDB-lite"/>
    </source>
</evidence>
<comment type="subcellular location">
    <subcellularLocation>
        <location evidence="1">Nucleus</location>
    </subcellularLocation>
</comment>
<dbReference type="VEuPathDB" id="FungiDB:I302_00877"/>
<dbReference type="GO" id="GO:0032259">
    <property type="term" value="P:methylation"/>
    <property type="evidence" value="ECO:0007669"/>
    <property type="project" value="UniProtKB-KW"/>
</dbReference>
<dbReference type="PANTHER" id="PTHR10629">
    <property type="entry name" value="CYTOSINE-SPECIFIC METHYLTRANSFERASE"/>
    <property type="match status" value="1"/>
</dbReference>
<dbReference type="STRING" id="1296100.A0A1B9GEF8"/>
<dbReference type="OrthoDB" id="5376140at2759"/>
<proteinExistence type="inferred from homology"/>
<dbReference type="InterPro" id="IPR029063">
    <property type="entry name" value="SAM-dependent_MTases_sf"/>
</dbReference>
<feature type="domain" description="BAH" evidence="10">
    <location>
        <begin position="324"/>
        <end position="438"/>
    </location>
</feature>
<accession>A0A1B9GEF8</accession>
<feature type="active site" evidence="8">
    <location>
        <position position="557"/>
    </location>
</feature>
<feature type="compositionally biased region" description="Acidic residues" evidence="9">
    <location>
        <begin position="9"/>
        <end position="19"/>
    </location>
</feature>
<organism evidence="11">
    <name type="scientific">Kwoniella bestiolae CBS 10118</name>
    <dbReference type="NCBI Taxonomy" id="1296100"/>
    <lineage>
        <taxon>Eukaryota</taxon>
        <taxon>Fungi</taxon>
        <taxon>Dikarya</taxon>
        <taxon>Basidiomycota</taxon>
        <taxon>Agaricomycotina</taxon>
        <taxon>Tremellomycetes</taxon>
        <taxon>Tremellales</taxon>
        <taxon>Cryptococcaceae</taxon>
        <taxon>Kwoniella</taxon>
    </lineage>
</organism>
<dbReference type="GO" id="GO:0003677">
    <property type="term" value="F:DNA binding"/>
    <property type="evidence" value="ECO:0007669"/>
    <property type="project" value="UniProtKB-KW"/>
</dbReference>
<dbReference type="SUPFAM" id="SSF53335">
    <property type="entry name" value="S-adenosyl-L-methionine-dependent methyltransferases"/>
    <property type="match status" value="1"/>
</dbReference>
<dbReference type="GO" id="GO:0005634">
    <property type="term" value="C:nucleus"/>
    <property type="evidence" value="ECO:0007669"/>
    <property type="project" value="UniProtKB-SubCell"/>
</dbReference>
<dbReference type="AlphaFoldDB" id="A0A1B9GEF8"/>
<dbReference type="RefSeq" id="XP_019050445.1">
    <property type="nucleotide sequence ID" value="XM_019187567.1"/>
</dbReference>
<dbReference type="GO" id="GO:0044027">
    <property type="term" value="P:negative regulation of gene expression via chromosomal CpG island methylation"/>
    <property type="evidence" value="ECO:0007669"/>
    <property type="project" value="TreeGrafter"/>
</dbReference>
<comment type="similarity">
    <text evidence="8">Belongs to the class I-like SAM-binding methyltransferase superfamily. C5-methyltransferase family.</text>
</comment>
<evidence type="ECO:0000256" key="4">
    <source>
        <dbReference type="ARBA" id="ARBA00022679"/>
    </source>
</evidence>
<dbReference type="PROSITE" id="PS51679">
    <property type="entry name" value="SAM_MT_C5"/>
    <property type="match status" value="1"/>
</dbReference>
<dbReference type="EC" id="2.1.1.37" evidence="2"/>
<dbReference type="InterPro" id="IPR050390">
    <property type="entry name" value="C5-Methyltransferase"/>
</dbReference>
<reference evidence="11" key="1">
    <citation type="submission" date="2013-07" db="EMBL/GenBank/DDBJ databases">
        <title>The Genome Sequence of Cryptococcus bestiolae CBS10118.</title>
        <authorList>
            <consortium name="The Broad Institute Genome Sequencing Platform"/>
            <person name="Cuomo C."/>
            <person name="Litvintseva A."/>
            <person name="Chen Y."/>
            <person name="Heitman J."/>
            <person name="Sun S."/>
            <person name="Springer D."/>
            <person name="Dromer F."/>
            <person name="Young S.K."/>
            <person name="Zeng Q."/>
            <person name="Gargeya S."/>
            <person name="Fitzgerald M."/>
            <person name="Abouelleil A."/>
            <person name="Alvarado L."/>
            <person name="Berlin A.M."/>
            <person name="Chapman S.B."/>
            <person name="Dewar J."/>
            <person name="Goldberg J."/>
            <person name="Griggs A."/>
            <person name="Gujja S."/>
            <person name="Hansen M."/>
            <person name="Howarth C."/>
            <person name="Imamovic A."/>
            <person name="Larimer J."/>
            <person name="McCowan C."/>
            <person name="Murphy C."/>
            <person name="Pearson M."/>
            <person name="Priest M."/>
            <person name="Roberts A."/>
            <person name="Saif S."/>
            <person name="Shea T."/>
            <person name="Sykes S."/>
            <person name="Wortman J."/>
            <person name="Nusbaum C."/>
            <person name="Birren B."/>
        </authorList>
    </citation>
    <scope>NUCLEOTIDE SEQUENCE [LARGE SCALE GENOMIC DNA]</scope>
    <source>
        <strain evidence="11">CBS 10118</strain>
    </source>
</reference>
<feature type="region of interest" description="Disordered" evidence="9">
    <location>
        <begin position="81"/>
        <end position="127"/>
    </location>
</feature>
<evidence type="ECO:0000256" key="5">
    <source>
        <dbReference type="ARBA" id="ARBA00022691"/>
    </source>
</evidence>
<evidence type="ECO:0000256" key="6">
    <source>
        <dbReference type="ARBA" id="ARBA00023125"/>
    </source>
</evidence>
<keyword evidence="3 8" id="KW-0489">Methyltransferase</keyword>
<keyword evidence="4 8" id="KW-0808">Transferase</keyword>
<dbReference type="Gene3D" id="2.30.30.490">
    <property type="match status" value="1"/>
</dbReference>
<dbReference type="EMBL" id="KI894018">
    <property type="protein sequence ID" value="OCF29375.1"/>
    <property type="molecule type" value="Genomic_DNA"/>
</dbReference>
<keyword evidence="13" id="KW-1185">Reference proteome</keyword>
<feature type="compositionally biased region" description="Low complexity" evidence="9">
    <location>
        <begin position="20"/>
        <end position="35"/>
    </location>
</feature>
<reference evidence="12" key="2">
    <citation type="submission" date="2013-07" db="EMBL/GenBank/DDBJ databases">
        <authorList>
            <consortium name="The Broad Institute Genome Sequencing Platform"/>
            <person name="Cuomo C."/>
            <person name="Litvintseva A."/>
            <person name="Chen Y."/>
            <person name="Heitman J."/>
            <person name="Sun S."/>
            <person name="Springer D."/>
            <person name="Dromer F."/>
            <person name="Young S.K."/>
            <person name="Zeng Q."/>
            <person name="Gargeya S."/>
            <person name="Fitzgerald M."/>
            <person name="Abouelleil A."/>
            <person name="Alvarado L."/>
            <person name="Berlin A.M."/>
            <person name="Chapman S.B."/>
            <person name="Dewar J."/>
            <person name="Goldberg J."/>
            <person name="Griggs A."/>
            <person name="Gujja S."/>
            <person name="Hansen M."/>
            <person name="Howarth C."/>
            <person name="Imamovic A."/>
            <person name="Larimer J."/>
            <person name="McCowan C."/>
            <person name="Murphy C."/>
            <person name="Pearson M."/>
            <person name="Priest M."/>
            <person name="Roberts A."/>
            <person name="Saif S."/>
            <person name="Shea T."/>
            <person name="Sykes S."/>
            <person name="Wortman J."/>
            <person name="Nusbaum C."/>
            <person name="Birren B."/>
        </authorList>
    </citation>
    <scope>NUCLEOTIDE SEQUENCE</scope>
    <source>
        <strain evidence="12">CBS 10118</strain>
    </source>
</reference>
<dbReference type="GO" id="GO:0003682">
    <property type="term" value="F:chromatin binding"/>
    <property type="evidence" value="ECO:0007669"/>
    <property type="project" value="InterPro"/>
</dbReference>
<name>A0A1B9GEF8_9TREE</name>
<dbReference type="KEGG" id="kbi:30205276"/>
<feature type="compositionally biased region" description="Polar residues" evidence="9">
    <location>
        <begin position="110"/>
        <end position="127"/>
    </location>
</feature>
<dbReference type="Gene3D" id="3.40.50.150">
    <property type="entry name" value="Vaccinia Virus protein VP39"/>
    <property type="match status" value="1"/>
</dbReference>
<dbReference type="PANTHER" id="PTHR10629:SF52">
    <property type="entry name" value="DNA (CYTOSINE-5)-METHYLTRANSFERASE 1"/>
    <property type="match status" value="1"/>
</dbReference>
<evidence type="ECO:0000256" key="7">
    <source>
        <dbReference type="ARBA" id="ARBA00023242"/>
    </source>
</evidence>
<dbReference type="PRINTS" id="PR00105">
    <property type="entry name" value="C5METTRFRASE"/>
</dbReference>
<evidence type="ECO:0000313" key="13">
    <source>
        <dbReference type="Proteomes" id="UP000092730"/>
    </source>
</evidence>
<feature type="compositionally biased region" description="Acidic residues" evidence="9">
    <location>
        <begin position="50"/>
        <end position="61"/>
    </location>
</feature>
<evidence type="ECO:0000313" key="11">
    <source>
        <dbReference type="EMBL" id="OCF29375.1"/>
    </source>
</evidence>
<keyword evidence="7" id="KW-0539">Nucleus</keyword>
<evidence type="ECO:0000259" key="10">
    <source>
        <dbReference type="PROSITE" id="PS51038"/>
    </source>
</evidence>
<dbReference type="Pfam" id="PF00145">
    <property type="entry name" value="DNA_methylase"/>
    <property type="match status" value="1"/>
</dbReference>
<sequence length="920" mass="103456">MSPLTEIIEIGDSDSDIESIDITSRSNSTSTSRSICEYNESGRKRKRDDEIENISSDEEEVEIRSQLRELSVQVEASNLKDKQKASYISPPAHPCPPPATASKRHKSHSANRPMSSPARQHGLSTSRASKAGKAQLTWLKEDAITPARAIKRSTYKVNGFEEDCVRIYREGFHHDGDEFTVDDAILLPHSPPLYILIRSIFTLKFDDPVIHDRHLVHVHLFKPPVSGGRKGELFLRNAQCQDIPIKQILKGKKLDFELIGGIRRRGRGDSEYFCEFVDQSSLSTIREPKFQDRFHNCDSCLSRHQKHRFDHPYISNDTLHFGDDEYHISDFISIDSKIRGQPFLFGHIHGWRKGDGEIMVRVRRLRRFSEVAGEKYEGFTSNRQLVVTDKYEDHPVKLIMGKVYVLPDDKNTRSFHPHITFWCSERMTDPHNSTTRVVLQKPLRSCSTCLEREEQRHKDLQDCMKACQFPAADYYSGAGGFILPGLDIFDWVSAADTEKVACQTLHHLKRRAPALTVHYGKVSDVYNYTTSRDSPIGNSKAFPAPGTVFLMTGGPPCQGHSRVNHANNPTAESLQNKDPRNDELWVMLAEAFRLKPFVIIIENVSAFKDDKGGSGRSEAEENYGRAAMKKLSQNGYSCRLGIIDSRGFGTPQNRLRTFILGVRVGIPLPDFPAPSHANPKTTATVFKGDKSGVIKPFYLGQRATPGTGIHPAVTIQDAISDLPAFEYLPPPGIARVPRRPQIPAFNGGRNDQGNGTKVGFPHRVPYGSEPTNEYQKEKRGDQPTVPDHFTSYVTDGAHKIIFTSAREPKPQGCDRRALLSEGFSTLLTNSSPGQKGTAVIHPSQDRKFTIAERKRAMGWPDWHRLAGTPLEQDKLTGNGVCYESVQAIYMALVKEIILPWWIEAGRPTEGVFQKFVEDHQ</sequence>
<reference evidence="11" key="3">
    <citation type="submission" date="2014-01" db="EMBL/GenBank/DDBJ databases">
        <title>Evolution of pathogenesis and genome organization in the Tremellales.</title>
        <authorList>
            <person name="Cuomo C."/>
            <person name="Litvintseva A."/>
            <person name="Heitman J."/>
            <person name="Chen Y."/>
            <person name="Sun S."/>
            <person name="Springer D."/>
            <person name="Dromer F."/>
            <person name="Young S."/>
            <person name="Zeng Q."/>
            <person name="Chapman S."/>
            <person name="Gujja S."/>
            <person name="Saif S."/>
            <person name="Birren B."/>
        </authorList>
    </citation>
    <scope>NUCLEOTIDE SEQUENCE</scope>
    <source>
        <strain evidence="11">CBS 10118</strain>
    </source>
</reference>
<dbReference type="InterPro" id="IPR043151">
    <property type="entry name" value="BAH_sf"/>
</dbReference>
<dbReference type="InterPro" id="IPR001525">
    <property type="entry name" value="C5_MeTfrase"/>
</dbReference>
<dbReference type="Gene3D" id="3.90.120.10">
    <property type="entry name" value="DNA Methylase, subunit A, domain 2"/>
    <property type="match status" value="1"/>
</dbReference>
<dbReference type="PROSITE" id="PS51038">
    <property type="entry name" value="BAH"/>
    <property type="match status" value="1"/>
</dbReference>
<dbReference type="EMBL" id="CP144541">
    <property type="protein sequence ID" value="WVW80213.1"/>
    <property type="molecule type" value="Genomic_DNA"/>
</dbReference>
<keyword evidence="5 8" id="KW-0949">S-adenosyl-L-methionine</keyword>
<feature type="region of interest" description="Disordered" evidence="9">
    <location>
        <begin position="1"/>
        <end position="62"/>
    </location>
</feature>
<evidence type="ECO:0000256" key="1">
    <source>
        <dbReference type="ARBA" id="ARBA00004123"/>
    </source>
</evidence>
<keyword evidence="6" id="KW-0238">DNA-binding</keyword>
<feature type="region of interest" description="Disordered" evidence="9">
    <location>
        <begin position="744"/>
        <end position="787"/>
    </location>
</feature>
<dbReference type="Proteomes" id="UP000092730">
    <property type="component" value="Chromosome 1"/>
</dbReference>